<organism evidence="2 3">
    <name type="scientific">Endobacterium cereale</name>
    <dbReference type="NCBI Taxonomy" id="2663029"/>
    <lineage>
        <taxon>Bacteria</taxon>
        <taxon>Pseudomonadati</taxon>
        <taxon>Pseudomonadota</taxon>
        <taxon>Alphaproteobacteria</taxon>
        <taxon>Hyphomicrobiales</taxon>
        <taxon>Rhizobiaceae</taxon>
        <taxon>Endobacterium</taxon>
    </lineage>
</organism>
<dbReference type="RefSeq" id="WP_153359789.1">
    <property type="nucleotide sequence ID" value="NZ_JAYKOO010000001.1"/>
</dbReference>
<feature type="domain" description="Pyridoxamine 5'-phosphate oxidase N-terminal" evidence="1">
    <location>
        <begin position="20"/>
        <end position="141"/>
    </location>
</feature>
<dbReference type="SUPFAM" id="SSF50475">
    <property type="entry name" value="FMN-binding split barrel"/>
    <property type="match status" value="1"/>
</dbReference>
<evidence type="ECO:0000259" key="1">
    <source>
        <dbReference type="Pfam" id="PF01243"/>
    </source>
</evidence>
<gene>
    <name evidence="2" type="ORF">GAO09_27320</name>
</gene>
<dbReference type="Gene3D" id="3.20.180.10">
    <property type="entry name" value="PNP-oxidase-like"/>
    <property type="match status" value="1"/>
</dbReference>
<name>A0A6A8AF61_9HYPH</name>
<keyword evidence="3" id="KW-1185">Reference proteome</keyword>
<sequence length="244" mass="26876">MQDKPSPIRQTDEEARRLGRTLLRGARYAALAVIDAETGFPAVSRALLGFDLDGVPVILVSDLASHTAGLRKDPRCSIMTGEPGKGAPLAHARITVFCTAEPVEQGSDDHARIRARFVARHRKAELYVDFADFRFFRLIPSSAALNGGFGKAYVLTGQELTICNYSFAAEWLHLQKLMGAMTVEADAAARFMQAREMGNWTISGVDMAGFDLIRGDILLRYEFEEPISAPNEILNRISNFPKTS</sequence>
<dbReference type="Pfam" id="PF01243">
    <property type="entry name" value="PNPOx_N"/>
    <property type="match status" value="1"/>
</dbReference>
<dbReference type="AlphaFoldDB" id="A0A6A8AF61"/>
<proteinExistence type="predicted"/>
<dbReference type="InterPro" id="IPR011576">
    <property type="entry name" value="Pyridox_Oxase_N"/>
</dbReference>
<dbReference type="Proteomes" id="UP000435138">
    <property type="component" value="Unassembled WGS sequence"/>
</dbReference>
<dbReference type="EMBL" id="WIXI01000051">
    <property type="protein sequence ID" value="MQY49742.1"/>
    <property type="molecule type" value="Genomic_DNA"/>
</dbReference>
<dbReference type="Gene3D" id="2.30.110.10">
    <property type="entry name" value="Electron Transport, Fmn-binding Protein, Chain A"/>
    <property type="match status" value="1"/>
</dbReference>
<dbReference type="PANTHER" id="PTHR13343:SF17">
    <property type="entry name" value="CELLULAR REPRESSOR OF E1A-STIMULATED GENES, ISOFORM A"/>
    <property type="match status" value="1"/>
</dbReference>
<dbReference type="GO" id="GO:0005737">
    <property type="term" value="C:cytoplasm"/>
    <property type="evidence" value="ECO:0007669"/>
    <property type="project" value="UniProtKB-ARBA"/>
</dbReference>
<comment type="caution">
    <text evidence="2">The sequence shown here is derived from an EMBL/GenBank/DDBJ whole genome shotgun (WGS) entry which is preliminary data.</text>
</comment>
<accession>A0A6A8AF61</accession>
<evidence type="ECO:0000313" key="2">
    <source>
        <dbReference type="EMBL" id="MQY49742.1"/>
    </source>
</evidence>
<dbReference type="PANTHER" id="PTHR13343">
    <property type="entry name" value="CREG1 PROTEIN"/>
    <property type="match status" value="1"/>
</dbReference>
<evidence type="ECO:0000313" key="3">
    <source>
        <dbReference type="Proteomes" id="UP000435138"/>
    </source>
</evidence>
<reference evidence="2 3" key="1">
    <citation type="submission" date="2019-11" db="EMBL/GenBank/DDBJ databases">
        <title>Genome analysis of Rhizobacterium cereale a novel genus and species isolated from maize roots in North Spain.</title>
        <authorList>
            <person name="Menendez E."/>
            <person name="Flores-Felix J.D."/>
            <person name="Ramirez-Bahena M.-H."/>
            <person name="Igual J.M."/>
            <person name="Garcia-Fraile P."/>
            <person name="Peix A."/>
            <person name="Velazquez E."/>
        </authorList>
    </citation>
    <scope>NUCLEOTIDE SEQUENCE [LARGE SCALE GENOMIC DNA]</scope>
    <source>
        <strain evidence="2 3">RZME27</strain>
    </source>
</reference>
<protein>
    <submittedName>
        <fullName evidence="2">HugZ family protein</fullName>
    </submittedName>
</protein>
<dbReference type="InterPro" id="IPR012349">
    <property type="entry name" value="Split_barrel_FMN-bd"/>
</dbReference>
<dbReference type="InterPro" id="IPR037119">
    <property type="entry name" value="Haem_oxidase_HugZ-like_sf"/>
</dbReference>